<sequence length="162" mass="18711">MTRMQFNFLFLHLSMEIKIANRQKPIIYTAKHKVAHTQCTAPTITFPNMIVRVHGKKPIRSQHVAPKYMVPVIMRAKILLTGSKRCLMQLTAGISTKKLIIYPNEKKIQPCGFLFFVYDPRCENVLCKIEQSFFFGNIKQQIKQQMKTVPNPNTQCNLQTNG</sequence>
<dbReference type="Proteomes" id="UP001642409">
    <property type="component" value="Unassembled WGS sequence"/>
</dbReference>
<proteinExistence type="predicted"/>
<keyword evidence="3" id="KW-1185">Reference proteome</keyword>
<organism evidence="1">
    <name type="scientific">Hexamita inflata</name>
    <dbReference type="NCBI Taxonomy" id="28002"/>
    <lineage>
        <taxon>Eukaryota</taxon>
        <taxon>Metamonada</taxon>
        <taxon>Diplomonadida</taxon>
        <taxon>Hexamitidae</taxon>
        <taxon>Hexamitinae</taxon>
        <taxon>Hexamita</taxon>
    </lineage>
</organism>
<evidence type="ECO:0000313" key="3">
    <source>
        <dbReference type="Proteomes" id="UP001642409"/>
    </source>
</evidence>
<dbReference type="AlphaFoldDB" id="A0AA86NQN6"/>
<comment type="caution">
    <text evidence="1">The sequence shown here is derived from an EMBL/GenBank/DDBJ whole genome shotgun (WGS) entry which is preliminary data.</text>
</comment>
<evidence type="ECO:0000313" key="1">
    <source>
        <dbReference type="EMBL" id="CAI9923046.1"/>
    </source>
</evidence>
<evidence type="ECO:0000313" key="2">
    <source>
        <dbReference type="EMBL" id="CAL6090802.1"/>
    </source>
</evidence>
<reference evidence="1" key="1">
    <citation type="submission" date="2023-06" db="EMBL/GenBank/DDBJ databases">
        <authorList>
            <person name="Kurt Z."/>
        </authorList>
    </citation>
    <scope>NUCLEOTIDE SEQUENCE</scope>
</reference>
<dbReference type="EMBL" id="CATOUU010000276">
    <property type="protein sequence ID" value="CAI9923046.1"/>
    <property type="molecule type" value="Genomic_DNA"/>
</dbReference>
<name>A0AA86NQN6_9EUKA</name>
<protein>
    <submittedName>
        <fullName evidence="2">Hypothetical_protein</fullName>
    </submittedName>
</protein>
<gene>
    <name evidence="1" type="ORF">HINF_LOCUS10691</name>
    <name evidence="2" type="ORF">HINF_LOCUS65481</name>
</gene>
<accession>A0AA86NQN6</accession>
<reference evidence="2 3" key="2">
    <citation type="submission" date="2024-07" db="EMBL/GenBank/DDBJ databases">
        <authorList>
            <person name="Akdeniz Z."/>
        </authorList>
    </citation>
    <scope>NUCLEOTIDE SEQUENCE [LARGE SCALE GENOMIC DNA]</scope>
</reference>
<dbReference type="EMBL" id="CAXDID020000431">
    <property type="protein sequence ID" value="CAL6090802.1"/>
    <property type="molecule type" value="Genomic_DNA"/>
</dbReference>